<dbReference type="InterPro" id="IPR018392">
    <property type="entry name" value="LysM"/>
</dbReference>
<feature type="chain" id="PRO_5045882593" evidence="2">
    <location>
        <begin position="24"/>
        <end position="122"/>
    </location>
</feature>
<feature type="compositionally biased region" description="Pro residues" evidence="1">
    <location>
        <begin position="40"/>
        <end position="54"/>
    </location>
</feature>
<organism evidence="3 4">
    <name type="scientific">Microbacterium gawkjiense</name>
    <dbReference type="NCBI Taxonomy" id="3067309"/>
    <lineage>
        <taxon>Bacteria</taxon>
        <taxon>Bacillati</taxon>
        <taxon>Actinomycetota</taxon>
        <taxon>Actinomycetes</taxon>
        <taxon>Micrococcales</taxon>
        <taxon>Microbacteriaceae</taxon>
        <taxon>Microbacterium</taxon>
    </lineage>
</organism>
<proteinExistence type="predicted"/>
<dbReference type="RefSeq" id="WP_311860168.1">
    <property type="nucleotide sequence ID" value="NZ_JAUZVV010000001.1"/>
</dbReference>
<keyword evidence="2" id="KW-0732">Signal</keyword>
<evidence type="ECO:0000313" key="3">
    <source>
        <dbReference type="EMBL" id="MDT3315530.1"/>
    </source>
</evidence>
<feature type="compositionally biased region" description="Polar residues" evidence="1">
    <location>
        <begin position="28"/>
        <end position="37"/>
    </location>
</feature>
<gene>
    <name evidence="3" type="ORF">Q9S71_01725</name>
</gene>
<dbReference type="Proteomes" id="UP001251849">
    <property type="component" value="Unassembled WGS sequence"/>
</dbReference>
<reference evidence="3 4" key="1">
    <citation type="submission" date="2023-08" db="EMBL/GenBank/DDBJ databases">
        <title>Microbacterium aquilitoris sp. nov. and Microbacterium gwkjibeachense sp. nov., isolated from beach.</title>
        <authorList>
            <person name="Lee S.D."/>
            <person name="Yang H."/>
            <person name="Kim I."/>
        </authorList>
    </citation>
    <scope>NUCLEOTIDE SEQUENCE [LARGE SCALE GENOMIC DNA]</scope>
    <source>
        <strain evidence="3 4">KSW4-11</strain>
    </source>
</reference>
<dbReference type="CDD" id="cd00118">
    <property type="entry name" value="LysM"/>
    <property type="match status" value="1"/>
</dbReference>
<evidence type="ECO:0000256" key="1">
    <source>
        <dbReference type="SAM" id="MobiDB-lite"/>
    </source>
</evidence>
<feature type="region of interest" description="Disordered" evidence="1">
    <location>
        <begin position="28"/>
        <end position="55"/>
    </location>
</feature>
<accession>A0ABU3G7Q3</accession>
<evidence type="ECO:0000313" key="4">
    <source>
        <dbReference type="Proteomes" id="UP001251849"/>
    </source>
</evidence>
<comment type="caution">
    <text evidence="3">The sequence shown here is derived from an EMBL/GenBank/DDBJ whole genome shotgun (WGS) entry which is preliminary data.</text>
</comment>
<dbReference type="EMBL" id="JAUZVV010000001">
    <property type="protein sequence ID" value="MDT3315530.1"/>
    <property type="molecule type" value="Genomic_DNA"/>
</dbReference>
<sequence>MTMPTPAKLASAVVAGLLSIALAGCTIGTTPEPSETMGTVPPPAPAHSTPPPRPVVSDEQIAAIEVAPTDYVVVEGDTAWGMARAHGIPIWYVPNGWLHPGDVIDLTVDRSDQWREYLDSTN</sequence>
<feature type="signal peptide" evidence="2">
    <location>
        <begin position="1"/>
        <end position="23"/>
    </location>
</feature>
<name>A0ABU3G7Q3_9MICO</name>
<protein>
    <submittedName>
        <fullName evidence="3">LysM domain-containing protein</fullName>
    </submittedName>
</protein>
<keyword evidence="4" id="KW-1185">Reference proteome</keyword>
<evidence type="ECO:0000256" key="2">
    <source>
        <dbReference type="SAM" id="SignalP"/>
    </source>
</evidence>